<dbReference type="AlphaFoldDB" id="A0A9W8S1L3"/>
<protein>
    <submittedName>
        <fullName evidence="2">Uncharacterized protein</fullName>
    </submittedName>
</protein>
<feature type="compositionally biased region" description="Polar residues" evidence="1">
    <location>
        <begin position="28"/>
        <end position="40"/>
    </location>
</feature>
<name>A0A9W8S1L3_9HYPO</name>
<accession>A0A9W8S1L3</accession>
<feature type="compositionally biased region" description="Low complexity" evidence="1">
    <location>
        <begin position="132"/>
        <end position="141"/>
    </location>
</feature>
<organism evidence="2 3">
    <name type="scientific">Fusarium torreyae</name>
    <dbReference type="NCBI Taxonomy" id="1237075"/>
    <lineage>
        <taxon>Eukaryota</taxon>
        <taxon>Fungi</taxon>
        <taxon>Dikarya</taxon>
        <taxon>Ascomycota</taxon>
        <taxon>Pezizomycotina</taxon>
        <taxon>Sordariomycetes</taxon>
        <taxon>Hypocreomycetidae</taxon>
        <taxon>Hypocreales</taxon>
        <taxon>Nectriaceae</taxon>
        <taxon>Fusarium</taxon>
    </lineage>
</organism>
<feature type="compositionally biased region" description="Polar residues" evidence="1">
    <location>
        <begin position="74"/>
        <end position="101"/>
    </location>
</feature>
<feature type="compositionally biased region" description="Basic and acidic residues" evidence="1">
    <location>
        <begin position="157"/>
        <end position="168"/>
    </location>
</feature>
<reference evidence="2" key="1">
    <citation type="submission" date="2022-09" db="EMBL/GenBank/DDBJ databases">
        <title>Fusarium specimens isolated from Avocado Roots.</title>
        <authorList>
            <person name="Stajich J."/>
            <person name="Roper C."/>
            <person name="Heimlech-Rivalta G."/>
        </authorList>
    </citation>
    <scope>NUCLEOTIDE SEQUENCE</scope>
    <source>
        <strain evidence="2">CF00136</strain>
    </source>
</reference>
<proteinExistence type="predicted"/>
<evidence type="ECO:0000313" key="3">
    <source>
        <dbReference type="Proteomes" id="UP001152049"/>
    </source>
</evidence>
<feature type="region of interest" description="Disordered" evidence="1">
    <location>
        <begin position="26"/>
        <end position="168"/>
    </location>
</feature>
<keyword evidence="3" id="KW-1185">Reference proteome</keyword>
<evidence type="ECO:0000313" key="2">
    <source>
        <dbReference type="EMBL" id="KAJ4260616.1"/>
    </source>
</evidence>
<feature type="compositionally biased region" description="Basic and acidic residues" evidence="1">
    <location>
        <begin position="50"/>
        <end position="64"/>
    </location>
</feature>
<dbReference type="Proteomes" id="UP001152049">
    <property type="component" value="Unassembled WGS sequence"/>
</dbReference>
<sequence>MLSDLPGYQRPRIYYKELKAELRKLSVQPPTRLSTQTGNSHADFPTPSSDRGRFLRFRSERQVVRGDTAAADSPSFSLSQNHHQAPRASSENPSSVSFNDAQSHRYAYQNPQGSASGFVLRRPPTRARASRSRPSPQASAPMWTARKARRPRSTRWSSERKVDTPGTH</sequence>
<evidence type="ECO:0000256" key="1">
    <source>
        <dbReference type="SAM" id="MobiDB-lite"/>
    </source>
</evidence>
<dbReference type="EMBL" id="JAOQAZ010000013">
    <property type="protein sequence ID" value="KAJ4260616.1"/>
    <property type="molecule type" value="Genomic_DNA"/>
</dbReference>
<comment type="caution">
    <text evidence="2">The sequence shown here is derived from an EMBL/GenBank/DDBJ whole genome shotgun (WGS) entry which is preliminary data.</text>
</comment>
<gene>
    <name evidence="2" type="ORF">NW762_007359</name>
</gene>